<evidence type="ECO:0000259" key="2">
    <source>
        <dbReference type="PROSITE" id="PS50102"/>
    </source>
</evidence>
<accession>A0A7E6EJ10</accession>
<feature type="domain" description="RRM" evidence="2">
    <location>
        <begin position="8"/>
        <end position="86"/>
    </location>
</feature>
<dbReference type="Pfam" id="PF00076">
    <property type="entry name" value="RRM_1"/>
    <property type="match status" value="1"/>
</dbReference>
<dbReference type="PROSITE" id="PS50102">
    <property type="entry name" value="RRM"/>
    <property type="match status" value="1"/>
</dbReference>
<evidence type="ECO:0000313" key="4">
    <source>
        <dbReference type="RefSeq" id="XP_036354862.1"/>
    </source>
</evidence>
<dbReference type="SMART" id="SM00360">
    <property type="entry name" value="RRM"/>
    <property type="match status" value="1"/>
</dbReference>
<dbReference type="AlphaFoldDB" id="A0A7E6EJ10"/>
<dbReference type="GO" id="GO:0003729">
    <property type="term" value="F:mRNA binding"/>
    <property type="evidence" value="ECO:0007669"/>
    <property type="project" value="TreeGrafter"/>
</dbReference>
<dbReference type="PANTHER" id="PTHR45735:SF2">
    <property type="entry name" value="CLEAVAGE STIMULATION FACTOR SUBUNIT 2"/>
    <property type="match status" value="1"/>
</dbReference>
<dbReference type="Gene3D" id="3.30.70.330">
    <property type="match status" value="1"/>
</dbReference>
<dbReference type="KEGG" id="osn:118761223"/>
<reference evidence="4" key="1">
    <citation type="submission" date="2025-08" db="UniProtKB">
        <authorList>
            <consortium name="RefSeq"/>
        </authorList>
    </citation>
    <scope>IDENTIFICATION</scope>
</reference>
<sequence length="111" mass="12204">MATDKAQRSIFVGNIPYDVTEAKLREIFSKVGPITTFRLVFDKETGKPKGYGFCEYIDTETAQSALRNLANSDINGRPLRIGPATGEQHVIPQPEITVPQPVTTTVPQSVK</sequence>
<protein>
    <submittedName>
        <fullName evidence="4">Cleavage stimulating factor 64-like</fullName>
    </submittedName>
</protein>
<gene>
    <name evidence="4" type="primary">LOC118761223</name>
</gene>
<keyword evidence="3" id="KW-1185">Reference proteome</keyword>
<dbReference type="InterPro" id="IPR012677">
    <property type="entry name" value="Nucleotide-bd_a/b_plait_sf"/>
</dbReference>
<dbReference type="CDD" id="cd12398">
    <property type="entry name" value="RRM_CSTF2_RNA15_like"/>
    <property type="match status" value="1"/>
</dbReference>
<dbReference type="RefSeq" id="XP_036354862.1">
    <property type="nucleotide sequence ID" value="XM_036498969.1"/>
</dbReference>
<dbReference type="Proteomes" id="UP000515154">
    <property type="component" value="Unplaced"/>
</dbReference>
<proteinExistence type="predicted"/>
<dbReference type="InterPro" id="IPR035979">
    <property type="entry name" value="RBD_domain_sf"/>
</dbReference>
<dbReference type="PANTHER" id="PTHR45735">
    <property type="entry name" value="CLEAVAGE STIMULATION FACTOR SUBUNIT 2"/>
    <property type="match status" value="1"/>
</dbReference>
<evidence type="ECO:0000256" key="1">
    <source>
        <dbReference type="PROSITE-ProRule" id="PRU00176"/>
    </source>
</evidence>
<organism evidence="3 4">
    <name type="scientific">Octopus sinensis</name>
    <name type="common">East Asian common octopus</name>
    <dbReference type="NCBI Taxonomy" id="2607531"/>
    <lineage>
        <taxon>Eukaryota</taxon>
        <taxon>Metazoa</taxon>
        <taxon>Spiralia</taxon>
        <taxon>Lophotrochozoa</taxon>
        <taxon>Mollusca</taxon>
        <taxon>Cephalopoda</taxon>
        <taxon>Coleoidea</taxon>
        <taxon>Octopodiformes</taxon>
        <taxon>Octopoda</taxon>
        <taxon>Incirrata</taxon>
        <taxon>Octopodidae</taxon>
        <taxon>Octopus</taxon>
    </lineage>
</organism>
<dbReference type="GO" id="GO:0005847">
    <property type="term" value="C:mRNA cleavage and polyadenylation specificity factor complex"/>
    <property type="evidence" value="ECO:0007669"/>
    <property type="project" value="TreeGrafter"/>
</dbReference>
<dbReference type="SUPFAM" id="SSF54928">
    <property type="entry name" value="RNA-binding domain, RBD"/>
    <property type="match status" value="1"/>
</dbReference>
<evidence type="ECO:0000313" key="3">
    <source>
        <dbReference type="Proteomes" id="UP000515154"/>
    </source>
</evidence>
<dbReference type="InterPro" id="IPR000504">
    <property type="entry name" value="RRM_dom"/>
</dbReference>
<name>A0A7E6EJ10_9MOLL</name>
<keyword evidence="1" id="KW-0694">RNA-binding</keyword>